<keyword evidence="4" id="KW-1185">Reference proteome</keyword>
<feature type="transmembrane region" description="Helical" evidence="2">
    <location>
        <begin position="163"/>
        <end position="182"/>
    </location>
</feature>
<keyword evidence="2" id="KW-1133">Transmembrane helix</keyword>
<name>A0A8H5BGX1_9AGAR</name>
<proteinExistence type="predicted"/>
<keyword evidence="2" id="KW-0472">Membrane</keyword>
<keyword evidence="2" id="KW-0812">Transmembrane</keyword>
<feature type="compositionally biased region" description="Basic and acidic residues" evidence="1">
    <location>
        <begin position="297"/>
        <end position="317"/>
    </location>
</feature>
<evidence type="ECO:0000313" key="3">
    <source>
        <dbReference type="EMBL" id="KAF5321952.1"/>
    </source>
</evidence>
<reference evidence="3 4" key="1">
    <citation type="journal article" date="2020" name="ISME J.">
        <title>Uncovering the hidden diversity of litter-decomposition mechanisms in mushroom-forming fungi.</title>
        <authorList>
            <person name="Floudas D."/>
            <person name="Bentzer J."/>
            <person name="Ahren D."/>
            <person name="Johansson T."/>
            <person name="Persson P."/>
            <person name="Tunlid A."/>
        </authorList>
    </citation>
    <scope>NUCLEOTIDE SEQUENCE [LARGE SCALE GENOMIC DNA]</scope>
    <source>
        <strain evidence="3 4">CBS 101986</strain>
    </source>
</reference>
<feature type="transmembrane region" description="Helical" evidence="2">
    <location>
        <begin position="244"/>
        <end position="264"/>
    </location>
</feature>
<organism evidence="3 4">
    <name type="scientific">Psilocybe cf. subviscida</name>
    <dbReference type="NCBI Taxonomy" id="2480587"/>
    <lineage>
        <taxon>Eukaryota</taxon>
        <taxon>Fungi</taxon>
        <taxon>Dikarya</taxon>
        <taxon>Basidiomycota</taxon>
        <taxon>Agaricomycotina</taxon>
        <taxon>Agaricomycetes</taxon>
        <taxon>Agaricomycetidae</taxon>
        <taxon>Agaricales</taxon>
        <taxon>Agaricineae</taxon>
        <taxon>Strophariaceae</taxon>
        <taxon>Psilocybe</taxon>
    </lineage>
</organism>
<feature type="transmembrane region" description="Helical" evidence="2">
    <location>
        <begin position="130"/>
        <end position="151"/>
    </location>
</feature>
<dbReference type="Proteomes" id="UP000567179">
    <property type="component" value="Unassembled WGS sequence"/>
</dbReference>
<feature type="transmembrane region" description="Helical" evidence="2">
    <location>
        <begin position="53"/>
        <end position="74"/>
    </location>
</feature>
<dbReference type="OrthoDB" id="3226582at2759"/>
<evidence type="ECO:0000256" key="1">
    <source>
        <dbReference type="SAM" id="MobiDB-lite"/>
    </source>
</evidence>
<evidence type="ECO:0000256" key="2">
    <source>
        <dbReference type="SAM" id="Phobius"/>
    </source>
</evidence>
<feature type="transmembrane region" description="Helical" evidence="2">
    <location>
        <begin position="203"/>
        <end position="224"/>
    </location>
</feature>
<gene>
    <name evidence="3" type="ORF">D9619_000015</name>
</gene>
<comment type="caution">
    <text evidence="3">The sequence shown here is derived from an EMBL/GenBank/DDBJ whole genome shotgun (WGS) entry which is preliminary data.</text>
</comment>
<feature type="region of interest" description="Disordered" evidence="1">
    <location>
        <begin position="295"/>
        <end position="326"/>
    </location>
</feature>
<evidence type="ECO:0000313" key="4">
    <source>
        <dbReference type="Proteomes" id="UP000567179"/>
    </source>
</evidence>
<accession>A0A8H5BGX1</accession>
<protein>
    <submittedName>
        <fullName evidence="3">Uncharacterized protein</fullName>
    </submittedName>
</protein>
<dbReference type="AlphaFoldDB" id="A0A8H5BGX1"/>
<feature type="transmembrane region" description="Helical" evidence="2">
    <location>
        <begin position="20"/>
        <end position="41"/>
    </location>
</feature>
<sequence length="326" mass="36428">MSDSLKIAERRAFMDPAFNGLIYQGVLCGMYTLILFQAVFQPVGRLYKKGSKGFYSFILIFLWITFIIGFACVWDDSRASFVVENSSPAAIFDRLNVPTPPAKSIAPFLSMIISDAIIIWRCHMLWRSRYILTCLVTLLLVSTGISIYNLVPASIESAVLTETFGMLCSLITTGSSTFLIALKIVLVTRRSHMQHTYGKILEILIQSAALVSTVLLIMAILQIYSYVHAFKPSTASGRSLIQMSIYLACLQTPVTVFAPTLITFRASEESPQIEVNTTRRTSSFSRLTFKRTARSNHSYDPDLHDDISNAEEQKASENPDMVQGQE</sequence>
<dbReference type="EMBL" id="JAACJJ010000028">
    <property type="protein sequence ID" value="KAF5321952.1"/>
    <property type="molecule type" value="Genomic_DNA"/>
</dbReference>